<sequence>MRKAYSIKELIAYLDMKDYPLSEEAILDLIQKRKLPHQRPFSSMIVFDLDHIDWWVDHQRSNG</sequence>
<dbReference type="AlphaFoldDB" id="A0A5D4RM66"/>
<gene>
    <name evidence="1" type="ORF">FZD51_01135</name>
</gene>
<dbReference type="Proteomes" id="UP000322139">
    <property type="component" value="Unassembled WGS sequence"/>
</dbReference>
<dbReference type="RefSeq" id="WP_148973060.1">
    <property type="nucleotide sequence ID" value="NZ_JBNIKT010000008.1"/>
</dbReference>
<proteinExistence type="predicted"/>
<accession>A0A5D4RM66</accession>
<dbReference type="EMBL" id="VTER01000001">
    <property type="protein sequence ID" value="TYS52080.1"/>
    <property type="molecule type" value="Genomic_DNA"/>
</dbReference>
<organism evidence="1 2">
    <name type="scientific">Bacillus infantis</name>
    <dbReference type="NCBI Taxonomy" id="324767"/>
    <lineage>
        <taxon>Bacteria</taxon>
        <taxon>Bacillati</taxon>
        <taxon>Bacillota</taxon>
        <taxon>Bacilli</taxon>
        <taxon>Bacillales</taxon>
        <taxon>Bacillaceae</taxon>
        <taxon>Bacillus</taxon>
    </lineage>
</organism>
<protein>
    <submittedName>
        <fullName evidence="1">Uncharacterized protein</fullName>
    </submittedName>
</protein>
<evidence type="ECO:0000313" key="2">
    <source>
        <dbReference type="Proteomes" id="UP000322139"/>
    </source>
</evidence>
<comment type="caution">
    <text evidence="1">The sequence shown here is derived from an EMBL/GenBank/DDBJ whole genome shotgun (WGS) entry which is preliminary data.</text>
</comment>
<name>A0A5D4RM66_9BACI</name>
<reference evidence="1 2" key="1">
    <citation type="submission" date="2019-08" db="EMBL/GenBank/DDBJ databases">
        <title>Bacillus genomes from the desert of Cuatro Cienegas, Coahuila.</title>
        <authorList>
            <person name="Olmedo-Alvarez G."/>
        </authorList>
    </citation>
    <scope>NUCLEOTIDE SEQUENCE [LARGE SCALE GENOMIC DNA]</scope>
    <source>
        <strain evidence="1 2">CH446_14T</strain>
    </source>
</reference>
<evidence type="ECO:0000313" key="1">
    <source>
        <dbReference type="EMBL" id="TYS52080.1"/>
    </source>
</evidence>